<name>A0A1H8PPL3_9ACTN</name>
<evidence type="ECO:0008006" key="3">
    <source>
        <dbReference type="Google" id="ProtNLM"/>
    </source>
</evidence>
<evidence type="ECO:0000313" key="2">
    <source>
        <dbReference type="Proteomes" id="UP000198960"/>
    </source>
</evidence>
<accession>A0A1H8PPL3</accession>
<sequence length="159" mass="15790">MPFVLAVAANGDPVVVADAAAAVDRVLQLVRSGRGPIGVGAGPVTRTRGRAEGPAVLAAGTALAAAARRPGRVAVRGVRPGEALDAQAVLAALAVLVGRRSPAAWAAADLLAAGRTQAAAATELGVSRQAVGQRLAAGGWELECELRPTAARLLARAEA</sequence>
<reference evidence="2" key="1">
    <citation type="submission" date="2016-10" db="EMBL/GenBank/DDBJ databases">
        <authorList>
            <person name="Varghese N."/>
            <person name="Submissions S."/>
        </authorList>
    </citation>
    <scope>NUCLEOTIDE SEQUENCE [LARGE SCALE GENOMIC DNA]</scope>
    <source>
        <strain evidence="2">DSM 45413</strain>
    </source>
</reference>
<proteinExistence type="predicted"/>
<dbReference type="STRING" id="673521.SAMN05660991_00304"/>
<gene>
    <name evidence="1" type="ORF">SAMN05660991_00304</name>
</gene>
<dbReference type="RefSeq" id="WP_091939395.1">
    <property type="nucleotide sequence ID" value="NZ_FOEE01000001.1"/>
</dbReference>
<dbReference type="EMBL" id="FOEE01000001">
    <property type="protein sequence ID" value="SEO43890.1"/>
    <property type="molecule type" value="Genomic_DNA"/>
</dbReference>
<evidence type="ECO:0000313" key="1">
    <source>
        <dbReference type="EMBL" id="SEO43890.1"/>
    </source>
</evidence>
<dbReference type="Proteomes" id="UP000198960">
    <property type="component" value="Unassembled WGS sequence"/>
</dbReference>
<keyword evidence="2" id="KW-1185">Reference proteome</keyword>
<dbReference type="AlphaFoldDB" id="A0A1H8PPL3"/>
<organism evidence="1 2">
    <name type="scientific">Trujillonella endophytica</name>
    <dbReference type="NCBI Taxonomy" id="673521"/>
    <lineage>
        <taxon>Bacteria</taxon>
        <taxon>Bacillati</taxon>
        <taxon>Actinomycetota</taxon>
        <taxon>Actinomycetes</taxon>
        <taxon>Geodermatophilales</taxon>
        <taxon>Geodermatophilaceae</taxon>
        <taxon>Trujillonella</taxon>
    </lineage>
</organism>
<protein>
    <recommendedName>
        <fullName evidence="3">SatD family (SatD)</fullName>
    </recommendedName>
</protein>